<keyword evidence="3" id="KW-1185">Reference proteome</keyword>
<protein>
    <submittedName>
        <fullName evidence="2">Alpha/beta hydrolase</fullName>
    </submittedName>
</protein>
<accession>A0ABT7L9Y5</accession>
<dbReference type="InterPro" id="IPR051044">
    <property type="entry name" value="MAG_DAG_Lipase"/>
</dbReference>
<keyword evidence="2" id="KW-0378">Hydrolase</keyword>
<comment type="caution">
    <text evidence="2">The sequence shown here is derived from an EMBL/GenBank/DDBJ whole genome shotgun (WGS) entry which is preliminary data.</text>
</comment>
<evidence type="ECO:0000313" key="3">
    <source>
        <dbReference type="Proteomes" id="UP001235343"/>
    </source>
</evidence>
<organism evidence="2 3">
    <name type="scientific">Aquibacillus rhizosphaerae</name>
    <dbReference type="NCBI Taxonomy" id="3051431"/>
    <lineage>
        <taxon>Bacteria</taxon>
        <taxon>Bacillati</taxon>
        <taxon>Bacillota</taxon>
        <taxon>Bacilli</taxon>
        <taxon>Bacillales</taxon>
        <taxon>Bacillaceae</taxon>
        <taxon>Aquibacillus</taxon>
    </lineage>
</organism>
<gene>
    <name evidence="2" type="ORF">QQS35_19805</name>
</gene>
<dbReference type="GO" id="GO:0016787">
    <property type="term" value="F:hydrolase activity"/>
    <property type="evidence" value="ECO:0007669"/>
    <property type="project" value="UniProtKB-KW"/>
</dbReference>
<dbReference type="Proteomes" id="UP001235343">
    <property type="component" value="Unassembled WGS sequence"/>
</dbReference>
<evidence type="ECO:0000259" key="1">
    <source>
        <dbReference type="Pfam" id="PF12146"/>
    </source>
</evidence>
<dbReference type="EMBL" id="JASTZU010000062">
    <property type="protein sequence ID" value="MDL4842682.1"/>
    <property type="molecule type" value="Genomic_DNA"/>
</dbReference>
<dbReference type="SUPFAM" id="SSF53474">
    <property type="entry name" value="alpha/beta-Hydrolases"/>
    <property type="match status" value="1"/>
</dbReference>
<sequence length="316" mass="36746">MTTNLEIKNVLERLSNNQQLLDFKIPTDKNDDIKKYLHYYGLNMNHIDLHIGKVGVNNVNITAQIFRPQKSKGTVFLLHGYLSHVGLLKHIIQYFTDLDLTVFTYDLQGHGLSMGKTASVKDFSDYATILEKLLHTAGKEMSHPLYVVGHSTGAAIVIDYILRHPNHSFNKVIFAAPLVRSNYWHVSKLGVYMAKMFPFITEIKRNFRKNSSDQSYLHFVNNEDPLQADFIPMEWLKALIKWNKTIQVYNKTNTPTCILQGNKDKTVDWKYNVQFIQRKFNNLQVIQIDNGRHELFNETEQIRQIAFTRINKFIAE</sequence>
<feature type="domain" description="Serine aminopeptidase S33" evidence="1">
    <location>
        <begin position="70"/>
        <end position="300"/>
    </location>
</feature>
<reference evidence="2 3" key="1">
    <citation type="submission" date="2023-06" db="EMBL/GenBank/DDBJ databases">
        <title>Aquibacillus rhizosphaerae LR5S19.</title>
        <authorList>
            <person name="Sun J.-Q."/>
        </authorList>
    </citation>
    <scope>NUCLEOTIDE SEQUENCE [LARGE SCALE GENOMIC DNA]</scope>
    <source>
        <strain evidence="2 3">LR5S19</strain>
    </source>
</reference>
<dbReference type="PANTHER" id="PTHR11614">
    <property type="entry name" value="PHOSPHOLIPASE-RELATED"/>
    <property type="match status" value="1"/>
</dbReference>
<name>A0ABT7L9Y5_9BACI</name>
<proteinExistence type="predicted"/>
<dbReference type="RefSeq" id="WP_285933972.1">
    <property type="nucleotide sequence ID" value="NZ_JASTZU010000062.1"/>
</dbReference>
<dbReference type="InterPro" id="IPR029058">
    <property type="entry name" value="AB_hydrolase_fold"/>
</dbReference>
<dbReference type="InterPro" id="IPR022742">
    <property type="entry name" value="Hydrolase_4"/>
</dbReference>
<dbReference type="Pfam" id="PF12146">
    <property type="entry name" value="Hydrolase_4"/>
    <property type="match status" value="1"/>
</dbReference>
<dbReference type="Gene3D" id="3.40.50.1820">
    <property type="entry name" value="alpha/beta hydrolase"/>
    <property type="match status" value="1"/>
</dbReference>
<evidence type="ECO:0000313" key="2">
    <source>
        <dbReference type="EMBL" id="MDL4842682.1"/>
    </source>
</evidence>